<evidence type="ECO:0000313" key="4">
    <source>
        <dbReference type="Proteomes" id="UP001230207"/>
    </source>
</evidence>
<protein>
    <submittedName>
        <fullName evidence="3">Uncharacterized protein</fullName>
    </submittedName>
</protein>
<name>A0ABU0C0F8_9HYPH</name>
<keyword evidence="1" id="KW-0812">Transmembrane</keyword>
<dbReference type="EMBL" id="JAUSVF010000006">
    <property type="protein sequence ID" value="MDQ0323989.1"/>
    <property type="molecule type" value="Genomic_DNA"/>
</dbReference>
<evidence type="ECO:0000256" key="1">
    <source>
        <dbReference type="SAM" id="Phobius"/>
    </source>
</evidence>
<dbReference type="Proteomes" id="UP001230207">
    <property type="component" value="Unassembled WGS sequence"/>
</dbReference>
<feature type="transmembrane region" description="Helical" evidence="1">
    <location>
        <begin position="18"/>
        <end position="37"/>
    </location>
</feature>
<keyword evidence="4" id="KW-1185">Reference proteome</keyword>
<reference evidence="3 4" key="1">
    <citation type="submission" date="2023-07" db="EMBL/GenBank/DDBJ databases">
        <title>Genomic Encyclopedia of Type Strains, Phase IV (KMG-IV): sequencing the most valuable type-strain genomes for metagenomic binning, comparative biology and taxonomic classification.</title>
        <authorList>
            <person name="Goeker M."/>
        </authorList>
    </citation>
    <scope>NUCLEOTIDE SEQUENCE [LARGE SCALE GENOMIC DNA]</scope>
    <source>
        <strain evidence="3 4">DSM 1112</strain>
    </source>
</reference>
<sequence length="38" mass="4656">MRYDWTGKKAQSQIENRLLMVSVFSILILCIYILKFWF</sequence>
<proteinExistence type="predicted"/>
<comment type="caution">
    <text evidence="3">The sequence shown here is derived from an EMBL/GenBank/DDBJ whole genome shotgun (WGS) entry which is preliminary data.</text>
</comment>
<evidence type="ECO:0000313" key="2">
    <source>
        <dbReference type="EMBL" id="MDQ0323480.1"/>
    </source>
</evidence>
<dbReference type="EMBL" id="JAUSVF010000003">
    <property type="protein sequence ID" value="MDQ0323480.1"/>
    <property type="molecule type" value="Genomic_DNA"/>
</dbReference>
<accession>A0ABU0C0F8</accession>
<keyword evidence="1" id="KW-1133">Transmembrane helix</keyword>
<evidence type="ECO:0000313" key="3">
    <source>
        <dbReference type="EMBL" id="MDQ0323989.1"/>
    </source>
</evidence>
<gene>
    <name evidence="2" type="ORF">QO002_005686</name>
    <name evidence="3" type="ORF">QO002_006196</name>
</gene>
<keyword evidence="1" id="KW-0472">Membrane</keyword>
<organism evidence="3 4">
    <name type="scientific">Pararhizobium capsulatum DSM 1112</name>
    <dbReference type="NCBI Taxonomy" id="1121113"/>
    <lineage>
        <taxon>Bacteria</taxon>
        <taxon>Pseudomonadati</taxon>
        <taxon>Pseudomonadota</taxon>
        <taxon>Alphaproteobacteria</taxon>
        <taxon>Hyphomicrobiales</taxon>
        <taxon>Rhizobiaceae</taxon>
        <taxon>Rhizobium/Agrobacterium group</taxon>
        <taxon>Pararhizobium</taxon>
    </lineage>
</organism>